<dbReference type="Proteomes" id="UP000476176">
    <property type="component" value="Unassembled WGS sequence"/>
</dbReference>
<evidence type="ECO:0000313" key="1">
    <source>
        <dbReference type="EMBL" id="KAE9178759.1"/>
    </source>
</evidence>
<gene>
    <name evidence="1" type="ORF">PF004_g25384</name>
</gene>
<accession>A0A6G0MSF9</accession>
<sequence>METTSCAKPTEDALALATEVAALTKRVENLESCMRLHTQQQISRLKELRKNKPLWNSYMPPSRAPVDEHLRKVSEAFYSIVKVAYPGESSYNTGFCVSEDTFLLTINDSRRNLHDENTHQQHYEVTFFDDTRLDCTHAQNFQCFGISLSLLKGDFPIPPLKPDDLFITNESMALVPFGVDDISFPTPVITCG</sequence>
<dbReference type="AlphaFoldDB" id="A0A6G0MSF9"/>
<organism evidence="1 2">
    <name type="scientific">Phytophthora fragariae</name>
    <dbReference type="NCBI Taxonomy" id="53985"/>
    <lineage>
        <taxon>Eukaryota</taxon>
        <taxon>Sar</taxon>
        <taxon>Stramenopiles</taxon>
        <taxon>Oomycota</taxon>
        <taxon>Peronosporomycetes</taxon>
        <taxon>Peronosporales</taxon>
        <taxon>Peronosporaceae</taxon>
        <taxon>Phytophthora</taxon>
    </lineage>
</organism>
<protein>
    <submittedName>
        <fullName evidence="1">Uncharacterized protein</fullName>
    </submittedName>
</protein>
<proteinExistence type="predicted"/>
<name>A0A6G0MSF9_9STRA</name>
<dbReference type="EMBL" id="QXGC01003087">
    <property type="protein sequence ID" value="KAE9178759.1"/>
    <property type="molecule type" value="Genomic_DNA"/>
</dbReference>
<evidence type="ECO:0000313" key="2">
    <source>
        <dbReference type="Proteomes" id="UP000476176"/>
    </source>
</evidence>
<comment type="caution">
    <text evidence="1">The sequence shown here is derived from an EMBL/GenBank/DDBJ whole genome shotgun (WGS) entry which is preliminary data.</text>
</comment>
<reference evidence="1 2" key="1">
    <citation type="submission" date="2018-09" db="EMBL/GenBank/DDBJ databases">
        <title>Genomic investigation of the strawberry pathogen Phytophthora fragariae indicates pathogenicity is determined by transcriptional variation in three key races.</title>
        <authorList>
            <person name="Adams T.M."/>
            <person name="Armitage A.D."/>
            <person name="Sobczyk M.K."/>
            <person name="Bates H.J."/>
            <person name="Dunwell J.M."/>
            <person name="Nellist C.F."/>
            <person name="Harrison R.J."/>
        </authorList>
    </citation>
    <scope>NUCLEOTIDE SEQUENCE [LARGE SCALE GENOMIC DNA]</scope>
    <source>
        <strain evidence="1 2">BC-23</strain>
    </source>
</reference>